<protein>
    <submittedName>
        <fullName evidence="6">LysR family transcriptional regulator</fullName>
    </submittedName>
</protein>
<dbReference type="Proteomes" id="UP000514752">
    <property type="component" value="Chromosome"/>
</dbReference>
<sequence length="315" mass="35240">MKLQQLRYFLEVSRRNLNISEAAEVLFTSQPGISKQIKLLEDELGVSLFVRHGKRIVSLTPPGQAVVEIAERIFRDVQNIRNVGTEFAEQDSGRLTVATTHTQARYVLPQVVTAFLRRYPKVKLSLIPAAPMTIDQMVADGRVDLAVNSEVALLDANLRRITAHPWHRCVLVPRGHTWAEMARPLVREDLAGVPLVTYADVADDSALQQVFAGTGLPWPETALASADPDIIKTYVRAGIGVGLLADVAYDAEADADLVCLPAGHMFYPAFTHIVVRQDTYLRGYAFEFMQLYLPQLSREQIEQRLYRPISEDFSI</sequence>
<dbReference type="PROSITE" id="PS50931">
    <property type="entry name" value="HTH_LYSR"/>
    <property type="match status" value="1"/>
</dbReference>
<feature type="domain" description="HTH lysR-type" evidence="5">
    <location>
        <begin position="1"/>
        <end position="59"/>
    </location>
</feature>
<dbReference type="Gene3D" id="1.10.10.10">
    <property type="entry name" value="Winged helix-like DNA-binding domain superfamily/Winged helix DNA-binding domain"/>
    <property type="match status" value="1"/>
</dbReference>
<evidence type="ECO:0000256" key="4">
    <source>
        <dbReference type="ARBA" id="ARBA00023163"/>
    </source>
</evidence>
<dbReference type="RefSeq" id="WP_182122206.1">
    <property type="nucleotide sequence ID" value="NZ_CP059567.1"/>
</dbReference>
<dbReference type="InterPro" id="IPR036388">
    <property type="entry name" value="WH-like_DNA-bd_sf"/>
</dbReference>
<evidence type="ECO:0000256" key="1">
    <source>
        <dbReference type="ARBA" id="ARBA00009437"/>
    </source>
</evidence>
<comment type="similarity">
    <text evidence="1">Belongs to the LysR transcriptional regulatory family.</text>
</comment>
<dbReference type="KEGG" id="nsg:H3L94_00360"/>
<evidence type="ECO:0000256" key="3">
    <source>
        <dbReference type="ARBA" id="ARBA00023125"/>
    </source>
</evidence>
<accession>A0A7D7NA96</accession>
<gene>
    <name evidence="6" type="ORF">H3L94_00360</name>
</gene>
<dbReference type="Pfam" id="PF03466">
    <property type="entry name" value="LysR_substrate"/>
    <property type="match status" value="1"/>
</dbReference>
<dbReference type="GO" id="GO:0019344">
    <property type="term" value="P:cysteine biosynthetic process"/>
    <property type="evidence" value="ECO:0007669"/>
    <property type="project" value="TreeGrafter"/>
</dbReference>
<evidence type="ECO:0000313" key="6">
    <source>
        <dbReference type="EMBL" id="QMT40559.1"/>
    </source>
</evidence>
<keyword evidence="2" id="KW-0805">Transcription regulation</keyword>
<dbReference type="SUPFAM" id="SSF46785">
    <property type="entry name" value="Winged helix' DNA-binding domain"/>
    <property type="match status" value="1"/>
</dbReference>
<dbReference type="InterPro" id="IPR005119">
    <property type="entry name" value="LysR_subst-bd"/>
</dbReference>
<dbReference type="GO" id="GO:0000976">
    <property type="term" value="F:transcription cis-regulatory region binding"/>
    <property type="evidence" value="ECO:0007669"/>
    <property type="project" value="TreeGrafter"/>
</dbReference>
<keyword evidence="3" id="KW-0238">DNA-binding</keyword>
<evidence type="ECO:0000256" key="2">
    <source>
        <dbReference type="ARBA" id="ARBA00023015"/>
    </source>
</evidence>
<dbReference type="SUPFAM" id="SSF53850">
    <property type="entry name" value="Periplasmic binding protein-like II"/>
    <property type="match status" value="1"/>
</dbReference>
<dbReference type="GO" id="GO:0003700">
    <property type="term" value="F:DNA-binding transcription factor activity"/>
    <property type="evidence" value="ECO:0007669"/>
    <property type="project" value="InterPro"/>
</dbReference>
<dbReference type="EMBL" id="CP059567">
    <property type="protein sequence ID" value="QMT40559.1"/>
    <property type="molecule type" value="Genomic_DNA"/>
</dbReference>
<name>A0A7D7NA96_9NEIS</name>
<dbReference type="PANTHER" id="PTHR30126:SF6">
    <property type="entry name" value="HTH-TYPE TRANSCRIPTIONAL REGULATOR CYSB-RELATED"/>
    <property type="match status" value="1"/>
</dbReference>
<dbReference type="FunFam" id="1.10.10.10:FF:000001">
    <property type="entry name" value="LysR family transcriptional regulator"/>
    <property type="match status" value="1"/>
</dbReference>
<reference evidence="6 7" key="1">
    <citation type="submission" date="2020-07" db="EMBL/GenBank/DDBJ databases">
        <title>Genomic diversity of species in the Neisseriaceae family.</title>
        <authorList>
            <person name="Vincent A.T."/>
            <person name="Bernet E."/>
            <person name="Veyrier F.J."/>
        </authorList>
    </citation>
    <scope>NUCLEOTIDE SEQUENCE [LARGE SCALE GENOMIC DNA]</scope>
    <source>
        <strain evidence="6 7">DSM 22244</strain>
    </source>
</reference>
<dbReference type="InterPro" id="IPR000847">
    <property type="entry name" value="LysR_HTH_N"/>
</dbReference>
<dbReference type="Gene3D" id="3.40.190.10">
    <property type="entry name" value="Periplasmic binding protein-like II"/>
    <property type="match status" value="2"/>
</dbReference>
<evidence type="ECO:0000313" key="7">
    <source>
        <dbReference type="Proteomes" id="UP000514752"/>
    </source>
</evidence>
<dbReference type="PANTHER" id="PTHR30126">
    <property type="entry name" value="HTH-TYPE TRANSCRIPTIONAL REGULATOR"/>
    <property type="match status" value="1"/>
</dbReference>
<evidence type="ECO:0000259" key="5">
    <source>
        <dbReference type="PROSITE" id="PS50931"/>
    </source>
</evidence>
<dbReference type="Pfam" id="PF00126">
    <property type="entry name" value="HTH_1"/>
    <property type="match status" value="1"/>
</dbReference>
<dbReference type="PRINTS" id="PR00039">
    <property type="entry name" value="HTHLYSR"/>
</dbReference>
<organism evidence="6 7">
    <name type="scientific">Neisseria shayeganii</name>
    <dbReference type="NCBI Taxonomy" id="607712"/>
    <lineage>
        <taxon>Bacteria</taxon>
        <taxon>Pseudomonadati</taxon>
        <taxon>Pseudomonadota</taxon>
        <taxon>Betaproteobacteria</taxon>
        <taxon>Neisseriales</taxon>
        <taxon>Neisseriaceae</taxon>
        <taxon>Neisseria</taxon>
    </lineage>
</organism>
<keyword evidence="4" id="KW-0804">Transcription</keyword>
<dbReference type="InterPro" id="IPR036390">
    <property type="entry name" value="WH_DNA-bd_sf"/>
</dbReference>
<dbReference type="AlphaFoldDB" id="A0A7D7NA96"/>
<proteinExistence type="inferred from homology"/>